<keyword evidence="3" id="KW-1185">Reference proteome</keyword>
<dbReference type="RefSeq" id="WP_301137312.1">
    <property type="nucleotide sequence ID" value="NZ_JAUHTQ010000003.1"/>
</dbReference>
<reference evidence="2" key="1">
    <citation type="submission" date="2023-07" db="EMBL/GenBank/DDBJ databases">
        <title>Ureibacillus sp. isolated from freshwater well.</title>
        <authorList>
            <person name="Kirdat K."/>
            <person name="Bhatt A."/>
            <person name="Teware R."/>
            <person name="Bhavsar Y."/>
            <person name="Yadav A."/>
        </authorList>
    </citation>
    <scope>NUCLEOTIDE SEQUENCE</scope>
    <source>
        <strain evidence="2">BA0131</strain>
    </source>
</reference>
<dbReference type="Proteomes" id="UP001172743">
    <property type="component" value="Unassembled WGS sequence"/>
</dbReference>
<evidence type="ECO:0000313" key="3">
    <source>
        <dbReference type="Proteomes" id="UP001172743"/>
    </source>
</evidence>
<dbReference type="InterPro" id="IPR036249">
    <property type="entry name" value="Thioredoxin-like_sf"/>
</dbReference>
<dbReference type="Pfam" id="PF00085">
    <property type="entry name" value="Thioredoxin"/>
    <property type="match status" value="1"/>
</dbReference>
<protein>
    <submittedName>
        <fullName evidence="2">Thioredoxin family protein</fullName>
    </submittedName>
</protein>
<feature type="domain" description="Thioredoxin" evidence="1">
    <location>
        <begin position="14"/>
        <end position="86"/>
    </location>
</feature>
<gene>
    <name evidence="2" type="ORF">QYB95_05775</name>
</gene>
<organism evidence="2 3">
    <name type="scientific">Ureibacillus aquaedulcis</name>
    <dbReference type="NCBI Taxonomy" id="3058421"/>
    <lineage>
        <taxon>Bacteria</taxon>
        <taxon>Bacillati</taxon>
        <taxon>Bacillota</taxon>
        <taxon>Bacilli</taxon>
        <taxon>Bacillales</taxon>
        <taxon>Caryophanaceae</taxon>
        <taxon>Ureibacillus</taxon>
    </lineage>
</organism>
<comment type="caution">
    <text evidence="2">The sequence shown here is derived from an EMBL/GenBank/DDBJ whole genome shotgun (WGS) entry which is preliminary data.</text>
</comment>
<dbReference type="InterPro" id="IPR013766">
    <property type="entry name" value="Thioredoxin_domain"/>
</dbReference>
<dbReference type="EMBL" id="JAUHTQ010000003">
    <property type="protein sequence ID" value="MDN4493044.1"/>
    <property type="molecule type" value="Genomic_DNA"/>
</dbReference>
<dbReference type="SUPFAM" id="SSF52833">
    <property type="entry name" value="Thioredoxin-like"/>
    <property type="match status" value="1"/>
</dbReference>
<proteinExistence type="predicted"/>
<evidence type="ECO:0000313" key="2">
    <source>
        <dbReference type="EMBL" id="MDN4493044.1"/>
    </source>
</evidence>
<dbReference type="Gene3D" id="3.40.30.10">
    <property type="entry name" value="Glutaredoxin"/>
    <property type="match status" value="1"/>
</dbReference>
<evidence type="ECO:0000259" key="1">
    <source>
        <dbReference type="Pfam" id="PF00085"/>
    </source>
</evidence>
<sequence length="111" mass="12964">MKKLTELTSLEMVEEFLEKHEMSLLYFSTPDCSTCHAILPKLRELLDEYPLIHLGHIDASQLKAVAEKFLILSAPIMLLMIDGKEYVRGDRFVRFELLKEKLDQIYNLYTS</sequence>
<accession>A0ABT8GNR5</accession>
<name>A0ABT8GNR5_9BACL</name>
<dbReference type="CDD" id="cd02947">
    <property type="entry name" value="TRX_family"/>
    <property type="match status" value="1"/>
</dbReference>